<evidence type="ECO:0000256" key="3">
    <source>
        <dbReference type="ARBA" id="ARBA00013109"/>
    </source>
</evidence>
<proteinExistence type="inferred from homology"/>
<keyword evidence="11" id="KW-1185">Reference proteome</keyword>
<evidence type="ECO:0000256" key="5">
    <source>
        <dbReference type="ARBA" id="ARBA00023244"/>
    </source>
</evidence>
<organism evidence="10 11">
    <name type="scientific">Prymnesium parvum</name>
    <name type="common">Toxic golden alga</name>
    <dbReference type="NCBI Taxonomy" id="97485"/>
    <lineage>
        <taxon>Eukaryota</taxon>
        <taxon>Haptista</taxon>
        <taxon>Haptophyta</taxon>
        <taxon>Prymnesiophyceae</taxon>
        <taxon>Prymnesiales</taxon>
        <taxon>Prymnesiaceae</taxon>
        <taxon>Prymnesium</taxon>
    </lineage>
</organism>
<dbReference type="InterPro" id="IPR039793">
    <property type="entry name" value="UROS/Hem4"/>
</dbReference>
<dbReference type="GO" id="GO:0004852">
    <property type="term" value="F:uroporphyrinogen-III synthase activity"/>
    <property type="evidence" value="ECO:0007669"/>
    <property type="project" value="UniProtKB-UniRule"/>
</dbReference>
<evidence type="ECO:0000256" key="6">
    <source>
        <dbReference type="ARBA" id="ARBA00048617"/>
    </source>
</evidence>
<dbReference type="InterPro" id="IPR036108">
    <property type="entry name" value="4pyrrol_syn_uPrphyn_synt_sf"/>
</dbReference>
<feature type="domain" description="Tetrapyrrole biosynthesis uroporphyrinogen III synthase" evidence="9">
    <location>
        <begin position="65"/>
        <end position="265"/>
    </location>
</feature>
<dbReference type="GO" id="GO:0006782">
    <property type="term" value="P:protoporphyrinogen IX biosynthetic process"/>
    <property type="evidence" value="ECO:0007669"/>
    <property type="project" value="UniProtKB-UniRule"/>
</dbReference>
<dbReference type="EMBL" id="JBGBPQ010000020">
    <property type="protein sequence ID" value="KAL1504403.1"/>
    <property type="molecule type" value="Genomic_DNA"/>
</dbReference>
<feature type="signal peptide" evidence="8">
    <location>
        <begin position="1"/>
        <end position="15"/>
    </location>
</feature>
<dbReference type="CDD" id="cd06578">
    <property type="entry name" value="HemD"/>
    <property type="match status" value="1"/>
</dbReference>
<evidence type="ECO:0000256" key="8">
    <source>
        <dbReference type="SAM" id="SignalP"/>
    </source>
</evidence>
<dbReference type="Proteomes" id="UP001515480">
    <property type="component" value="Unassembled WGS sequence"/>
</dbReference>
<comment type="pathway">
    <text evidence="1 7">Porphyrin-containing compound metabolism; protoporphyrin-IX biosynthesis; coproporphyrinogen-III from 5-aminolevulinate: step 3/4.</text>
</comment>
<name>A0AB34ISV9_PRYPA</name>
<dbReference type="Pfam" id="PF02602">
    <property type="entry name" value="HEM4"/>
    <property type="match status" value="1"/>
</dbReference>
<evidence type="ECO:0000313" key="10">
    <source>
        <dbReference type="EMBL" id="KAL1504403.1"/>
    </source>
</evidence>
<reference evidence="10 11" key="1">
    <citation type="journal article" date="2024" name="Science">
        <title>Giant polyketide synthase enzymes in the biosynthesis of giant marine polyether toxins.</title>
        <authorList>
            <person name="Fallon T.R."/>
            <person name="Shende V.V."/>
            <person name="Wierzbicki I.H."/>
            <person name="Pendleton A.L."/>
            <person name="Watervoot N.F."/>
            <person name="Auber R.P."/>
            <person name="Gonzalez D.J."/>
            <person name="Wisecaver J.H."/>
            <person name="Moore B.S."/>
        </authorList>
    </citation>
    <scope>NUCLEOTIDE SEQUENCE [LARGE SCALE GENOMIC DNA]</scope>
    <source>
        <strain evidence="10 11">12B1</strain>
    </source>
</reference>
<evidence type="ECO:0000313" key="11">
    <source>
        <dbReference type="Proteomes" id="UP001515480"/>
    </source>
</evidence>
<keyword evidence="4 7" id="KW-0456">Lyase</keyword>
<dbReference type="AlphaFoldDB" id="A0AB34ISV9"/>
<protein>
    <recommendedName>
        <fullName evidence="3 7">Uroporphyrinogen-III synthase</fullName>
        <ecNumber evidence="3 7">4.2.1.75</ecNumber>
    </recommendedName>
</protein>
<evidence type="ECO:0000256" key="1">
    <source>
        <dbReference type="ARBA" id="ARBA00004772"/>
    </source>
</evidence>
<comment type="function">
    <text evidence="7">Catalyzes cyclization of the linear tetrapyrrole, hydroxymethylbilane, to the macrocyclic uroporphyrinogen III.</text>
</comment>
<comment type="similarity">
    <text evidence="2 7">Belongs to the uroporphyrinogen-III synthase family.</text>
</comment>
<keyword evidence="8" id="KW-0732">Signal</keyword>
<comment type="catalytic activity">
    <reaction evidence="6 7">
        <text>hydroxymethylbilane = uroporphyrinogen III + H2O</text>
        <dbReference type="Rhea" id="RHEA:18965"/>
        <dbReference type="ChEBI" id="CHEBI:15377"/>
        <dbReference type="ChEBI" id="CHEBI:57308"/>
        <dbReference type="ChEBI" id="CHEBI:57845"/>
        <dbReference type="EC" id="4.2.1.75"/>
    </reaction>
</comment>
<keyword evidence="5 7" id="KW-0627">Porphyrin biosynthesis</keyword>
<gene>
    <name evidence="10" type="ORF">AB1Y20_010809</name>
</gene>
<dbReference type="GO" id="GO:0006780">
    <property type="term" value="P:uroporphyrinogen III biosynthetic process"/>
    <property type="evidence" value="ECO:0007669"/>
    <property type="project" value="UniProtKB-UniRule"/>
</dbReference>
<feature type="chain" id="PRO_5044196773" description="Uroporphyrinogen-III synthase" evidence="8">
    <location>
        <begin position="16"/>
        <end position="274"/>
    </location>
</feature>
<dbReference type="PANTHER" id="PTHR38042">
    <property type="entry name" value="UROPORPHYRINOGEN-III SYNTHASE, CHLOROPLASTIC"/>
    <property type="match status" value="1"/>
</dbReference>
<sequence>MALWLALACPTAALAAPALRSAARPLPREPRVAMHAVPSSPAMLTREDGKNGKLRRLLAAAAVPHDELPCIAFERLEGGAQLCDELRRASFDWCVITSPESAAVFLDAWRAADSPKVRVASVGAGTAEVLLEAGLAPEFVPSKATAKTLAAELPLGAGGSCRALYPASAIASSGIEEGLEARGVTVHRIDTYTTVPAAWGPSDEERAKATEVVTFASPSAVRVWAERVGTKAVAVCIGGTSADEARRLGFADVRCPSSPGVEAWAQEVAALWHS</sequence>
<dbReference type="InterPro" id="IPR003754">
    <property type="entry name" value="4pyrrol_synth_uPrphyn_synth"/>
</dbReference>
<evidence type="ECO:0000256" key="4">
    <source>
        <dbReference type="ARBA" id="ARBA00023239"/>
    </source>
</evidence>
<dbReference type="EC" id="4.2.1.75" evidence="3 7"/>
<evidence type="ECO:0000256" key="2">
    <source>
        <dbReference type="ARBA" id="ARBA00008133"/>
    </source>
</evidence>
<dbReference type="Gene3D" id="3.40.50.10090">
    <property type="match status" value="2"/>
</dbReference>
<evidence type="ECO:0000256" key="7">
    <source>
        <dbReference type="RuleBase" id="RU366031"/>
    </source>
</evidence>
<dbReference type="SUPFAM" id="SSF69618">
    <property type="entry name" value="HemD-like"/>
    <property type="match status" value="1"/>
</dbReference>
<comment type="caution">
    <text evidence="10">The sequence shown here is derived from an EMBL/GenBank/DDBJ whole genome shotgun (WGS) entry which is preliminary data.</text>
</comment>
<evidence type="ECO:0000259" key="9">
    <source>
        <dbReference type="Pfam" id="PF02602"/>
    </source>
</evidence>
<accession>A0AB34ISV9</accession>
<dbReference type="PANTHER" id="PTHR38042:SF1">
    <property type="entry name" value="UROPORPHYRINOGEN-III SYNTHASE, CHLOROPLASTIC"/>
    <property type="match status" value="1"/>
</dbReference>